<gene>
    <name evidence="1" type="ORF">AC094_41570</name>
</gene>
<name>A0A853PPN1_BACFG</name>
<organism evidence="1 2">
    <name type="scientific">Bacteroides fragilis</name>
    <dbReference type="NCBI Taxonomy" id="817"/>
    <lineage>
        <taxon>Bacteria</taxon>
        <taxon>Pseudomonadati</taxon>
        <taxon>Bacteroidota</taxon>
        <taxon>Bacteroidia</taxon>
        <taxon>Bacteroidales</taxon>
        <taxon>Bacteroidaceae</taxon>
        <taxon>Bacteroides</taxon>
    </lineage>
</organism>
<proteinExistence type="predicted"/>
<dbReference type="AlphaFoldDB" id="A0A853PPN1"/>
<protein>
    <submittedName>
        <fullName evidence="1">Uncharacterized protein</fullName>
    </submittedName>
</protein>
<sequence>MKQTVSIIIAVLKSVYVAIKLYYGNYINYINYINSVCTNFFNKLVHVSSYSLLRGGLTFVTNNI</sequence>
<accession>A0A853PPN1</accession>
<comment type="caution">
    <text evidence="1">The sequence shown here is derived from an EMBL/GenBank/DDBJ whole genome shotgun (WGS) entry which is preliminary data.</text>
</comment>
<evidence type="ECO:0000313" key="1">
    <source>
        <dbReference type="EMBL" id="OCR27385.1"/>
    </source>
</evidence>
<evidence type="ECO:0000313" key="2">
    <source>
        <dbReference type="Proteomes" id="UP000093197"/>
    </source>
</evidence>
<dbReference type="Proteomes" id="UP000093197">
    <property type="component" value="Unassembled WGS sequence"/>
</dbReference>
<reference evidence="1 2" key="1">
    <citation type="journal article" date="2016" name="PLoS ONE">
        <title>Genomic Diversity of Enterotoxigenic Strains of Bacteroides fragilis.</title>
        <authorList>
            <person name="Pierce J.V."/>
            <person name="Bernstein H.D."/>
        </authorList>
    </citation>
    <scope>NUCLEOTIDE SEQUENCE [LARGE SCALE GENOMIC DNA]</scope>
    <source>
        <strain evidence="1 2">20793-3</strain>
    </source>
</reference>
<dbReference type="EMBL" id="LIDT01000044">
    <property type="protein sequence ID" value="OCR27385.1"/>
    <property type="molecule type" value="Genomic_DNA"/>
</dbReference>